<dbReference type="RefSeq" id="WP_192771306.1">
    <property type="nucleotide sequence ID" value="NZ_JADBEB010000001.1"/>
</dbReference>
<reference evidence="2" key="1">
    <citation type="submission" date="2020-10" db="EMBL/GenBank/DDBJ databases">
        <title>Sequencing the genomes of 1000 actinobacteria strains.</title>
        <authorList>
            <person name="Klenk H.-P."/>
        </authorList>
    </citation>
    <scope>NUCLEOTIDE SEQUENCE</scope>
    <source>
        <strain evidence="2">DSM 46832</strain>
    </source>
</reference>
<evidence type="ECO:0000256" key="1">
    <source>
        <dbReference type="SAM" id="Phobius"/>
    </source>
</evidence>
<keyword evidence="1" id="KW-1133">Transmembrane helix</keyword>
<evidence type="ECO:0000313" key="2">
    <source>
        <dbReference type="EMBL" id="MBE1492393.1"/>
    </source>
</evidence>
<protein>
    <submittedName>
        <fullName evidence="2">Uncharacterized protein</fullName>
    </submittedName>
</protein>
<evidence type="ECO:0000313" key="3">
    <source>
        <dbReference type="Proteomes" id="UP000649753"/>
    </source>
</evidence>
<name>A0A927MCV3_9ACTN</name>
<dbReference type="EMBL" id="JADBEB010000001">
    <property type="protein sequence ID" value="MBE1492393.1"/>
    <property type="molecule type" value="Genomic_DNA"/>
</dbReference>
<organism evidence="2 3">
    <name type="scientific">Plantactinospora soyae</name>
    <dbReference type="NCBI Taxonomy" id="1544732"/>
    <lineage>
        <taxon>Bacteria</taxon>
        <taxon>Bacillati</taxon>
        <taxon>Actinomycetota</taxon>
        <taxon>Actinomycetes</taxon>
        <taxon>Micromonosporales</taxon>
        <taxon>Micromonosporaceae</taxon>
        <taxon>Plantactinospora</taxon>
    </lineage>
</organism>
<keyword evidence="1" id="KW-0812">Transmembrane</keyword>
<proteinExistence type="predicted"/>
<accession>A0A927MCV3</accession>
<comment type="caution">
    <text evidence="2">The sequence shown here is derived from an EMBL/GenBank/DDBJ whole genome shotgun (WGS) entry which is preliminary data.</text>
</comment>
<gene>
    <name evidence="2" type="ORF">H4W31_008031</name>
</gene>
<keyword evidence="3" id="KW-1185">Reference proteome</keyword>
<feature type="transmembrane region" description="Helical" evidence="1">
    <location>
        <begin position="14"/>
        <end position="36"/>
    </location>
</feature>
<dbReference type="Proteomes" id="UP000649753">
    <property type="component" value="Unassembled WGS sequence"/>
</dbReference>
<dbReference type="AlphaFoldDB" id="A0A927MCV3"/>
<keyword evidence="1" id="KW-0472">Membrane</keyword>
<sequence>MPLAKPVIGASDAWITPALVASICALLFTIGSFWWIQVRRGRLRSYSPQVYAAAFGPNKIMIVLPLVIHNPAPAPLAVVGLRLRVDLPVARRRDVAEPTADSVALPKIMPWIACRSHVYSDLRTYNAPFAVDGRGMAEKFVEFQWDDPPTTLAGGPYVVTVEVRSAPRRWWQKDRWRRLLQFDLNTQLSTEARASFLTRTNDLEFTGPATRAWEGQ</sequence>